<name>A0AAV4Q5R8_9ARAC</name>
<organism evidence="2 3">
    <name type="scientific">Caerostris darwini</name>
    <dbReference type="NCBI Taxonomy" id="1538125"/>
    <lineage>
        <taxon>Eukaryota</taxon>
        <taxon>Metazoa</taxon>
        <taxon>Ecdysozoa</taxon>
        <taxon>Arthropoda</taxon>
        <taxon>Chelicerata</taxon>
        <taxon>Arachnida</taxon>
        <taxon>Araneae</taxon>
        <taxon>Araneomorphae</taxon>
        <taxon>Entelegynae</taxon>
        <taxon>Araneoidea</taxon>
        <taxon>Araneidae</taxon>
        <taxon>Caerostris</taxon>
    </lineage>
</organism>
<protein>
    <submittedName>
        <fullName evidence="2">Uncharacterized protein</fullName>
    </submittedName>
</protein>
<evidence type="ECO:0000256" key="1">
    <source>
        <dbReference type="SAM" id="MobiDB-lite"/>
    </source>
</evidence>
<evidence type="ECO:0000313" key="3">
    <source>
        <dbReference type="Proteomes" id="UP001054837"/>
    </source>
</evidence>
<reference evidence="2 3" key="1">
    <citation type="submission" date="2021-06" db="EMBL/GenBank/DDBJ databases">
        <title>Caerostris darwini draft genome.</title>
        <authorList>
            <person name="Kono N."/>
            <person name="Arakawa K."/>
        </authorList>
    </citation>
    <scope>NUCLEOTIDE SEQUENCE [LARGE SCALE GENOMIC DNA]</scope>
</reference>
<proteinExistence type="predicted"/>
<sequence>MARTRHTAVDPPTSFLASPPSPPPILSRPEVSRSNLWLTNHHRLLSFKFCEKCGWVTRVAFCTKRINYLGPVSNCTGRVVAVGKFFSTPFPSPLFLGH</sequence>
<accession>A0AAV4Q5R8</accession>
<dbReference type="AlphaFoldDB" id="A0AAV4Q5R8"/>
<comment type="caution">
    <text evidence="2">The sequence shown here is derived from an EMBL/GenBank/DDBJ whole genome shotgun (WGS) entry which is preliminary data.</text>
</comment>
<feature type="region of interest" description="Disordered" evidence="1">
    <location>
        <begin position="1"/>
        <end position="26"/>
    </location>
</feature>
<evidence type="ECO:0000313" key="2">
    <source>
        <dbReference type="EMBL" id="GIY03774.1"/>
    </source>
</evidence>
<gene>
    <name evidence="2" type="ORF">CDAR_366731</name>
</gene>
<dbReference type="EMBL" id="BPLQ01003840">
    <property type="protein sequence ID" value="GIY03774.1"/>
    <property type="molecule type" value="Genomic_DNA"/>
</dbReference>
<dbReference type="Proteomes" id="UP001054837">
    <property type="component" value="Unassembled WGS sequence"/>
</dbReference>
<keyword evidence="3" id="KW-1185">Reference proteome</keyword>